<reference evidence="15" key="1">
    <citation type="submission" date="2024-04" db="EMBL/GenBank/DDBJ databases">
        <title>Salinicola lusitanus LLJ914,a marine bacterium isolated from the Okinawa Trough.</title>
        <authorList>
            <person name="Li J."/>
        </authorList>
    </citation>
    <scope>NUCLEOTIDE SEQUENCE [LARGE SCALE GENOMIC DNA]</scope>
</reference>
<dbReference type="PANTHER" id="PTHR25466:SF14">
    <property type="entry name" value="BUTYROPHILIN SUBFAMILY 2 MEMBER A2-LIKE-RELATED"/>
    <property type="match status" value="1"/>
</dbReference>
<feature type="region of interest" description="Disordered" evidence="11">
    <location>
        <begin position="245"/>
        <end position="277"/>
    </location>
</feature>
<name>A0AAW0MLK7_9GOBI</name>
<accession>A0AAW0MLK7</accession>
<evidence type="ECO:0000256" key="8">
    <source>
        <dbReference type="ARBA" id="ARBA00023170"/>
    </source>
</evidence>
<keyword evidence="8" id="KW-0675">Receptor</keyword>
<dbReference type="GO" id="GO:0007166">
    <property type="term" value="P:cell surface receptor signaling pathway"/>
    <property type="evidence" value="ECO:0007669"/>
    <property type="project" value="TreeGrafter"/>
</dbReference>
<feature type="domain" description="Ig-like" evidence="13">
    <location>
        <begin position="21"/>
        <end position="111"/>
    </location>
</feature>
<dbReference type="PANTHER" id="PTHR25466">
    <property type="entry name" value="T-LYMPHOCYTE ACTIVATION ANTIGEN"/>
    <property type="match status" value="1"/>
</dbReference>
<keyword evidence="7" id="KW-1015">Disulfide bond</keyword>
<keyword evidence="4 12" id="KW-0732">Signal</keyword>
<evidence type="ECO:0000256" key="9">
    <source>
        <dbReference type="ARBA" id="ARBA00023180"/>
    </source>
</evidence>
<dbReference type="InterPro" id="IPR036179">
    <property type="entry name" value="Ig-like_dom_sf"/>
</dbReference>
<keyword evidence="5" id="KW-1133">Transmembrane helix</keyword>
<protein>
    <recommendedName>
        <fullName evidence="13">Ig-like domain-containing protein</fullName>
    </recommendedName>
</protein>
<dbReference type="EMBL" id="JBBPFD010000022">
    <property type="protein sequence ID" value="KAK7881220.1"/>
    <property type="molecule type" value="Genomic_DNA"/>
</dbReference>
<gene>
    <name evidence="14" type="ORF">WMY93_029629</name>
</gene>
<keyword evidence="9" id="KW-0325">Glycoprotein</keyword>
<dbReference type="GO" id="GO:0071222">
    <property type="term" value="P:cellular response to lipopolysaccharide"/>
    <property type="evidence" value="ECO:0007669"/>
    <property type="project" value="TreeGrafter"/>
</dbReference>
<dbReference type="GO" id="GO:0042102">
    <property type="term" value="P:positive regulation of T cell proliferation"/>
    <property type="evidence" value="ECO:0007669"/>
    <property type="project" value="TreeGrafter"/>
</dbReference>
<feature type="domain" description="Ig-like" evidence="13">
    <location>
        <begin position="113"/>
        <end position="233"/>
    </location>
</feature>
<evidence type="ECO:0000256" key="5">
    <source>
        <dbReference type="ARBA" id="ARBA00022989"/>
    </source>
</evidence>
<dbReference type="SMART" id="SM00409">
    <property type="entry name" value="IG"/>
    <property type="match status" value="2"/>
</dbReference>
<dbReference type="Gene3D" id="2.60.40.10">
    <property type="entry name" value="Immunoglobulins"/>
    <property type="match status" value="2"/>
</dbReference>
<evidence type="ECO:0000256" key="2">
    <source>
        <dbReference type="ARBA" id="ARBA00022475"/>
    </source>
</evidence>
<keyword evidence="3" id="KW-0812">Transmembrane</keyword>
<dbReference type="Pfam" id="PF07686">
    <property type="entry name" value="V-set"/>
    <property type="match status" value="2"/>
</dbReference>
<dbReference type="PROSITE" id="PS50835">
    <property type="entry name" value="IG_LIKE"/>
    <property type="match status" value="2"/>
</dbReference>
<dbReference type="GO" id="GO:0009897">
    <property type="term" value="C:external side of plasma membrane"/>
    <property type="evidence" value="ECO:0007669"/>
    <property type="project" value="TreeGrafter"/>
</dbReference>
<evidence type="ECO:0000256" key="4">
    <source>
        <dbReference type="ARBA" id="ARBA00022729"/>
    </source>
</evidence>
<dbReference type="SUPFAM" id="SSF48726">
    <property type="entry name" value="Immunoglobulin"/>
    <property type="match status" value="2"/>
</dbReference>
<evidence type="ECO:0000256" key="1">
    <source>
        <dbReference type="ARBA" id="ARBA00004251"/>
    </source>
</evidence>
<dbReference type="AlphaFoldDB" id="A0AAW0MLK7"/>
<comment type="caution">
    <text evidence="14">The sequence shown here is derived from an EMBL/GenBank/DDBJ whole genome shotgun (WGS) entry which is preliminary data.</text>
</comment>
<dbReference type="GO" id="GO:0006955">
    <property type="term" value="P:immune response"/>
    <property type="evidence" value="ECO:0007669"/>
    <property type="project" value="TreeGrafter"/>
</dbReference>
<comment type="subcellular location">
    <subcellularLocation>
        <location evidence="1">Cell membrane</location>
        <topology evidence="1">Single-pass type I membrane protein</topology>
    </subcellularLocation>
</comment>
<sequence length="277" mass="30521">MAKTSLIFVVCLFLSFLCVCASEGTTQVSCAVGTKCLLPCVFSVGSNAAVHWRKSPGETEVHSFYNNQDQLQNQHQDYRDRTFVFQSQIHRGNASLQLSEVKVQDEGSYMCITSITSESDVSTVDLKIAEPTQVSCAVGTKCLLPCVFSVGSNAAVHWRKSPGEARVHSFYNNQDQLQNQHQDYRDRTFVFQSQIHRGNASLQLSEVKVQDAGTYVCATSSSTYSSVSSVNLTIVGPGLETRRSQVQVRRHVTVRSRSGDTSQSGPGLETRHSQVQV</sequence>
<feature type="chain" id="PRO_5043721181" description="Ig-like domain-containing protein" evidence="12">
    <location>
        <begin position="22"/>
        <end position="277"/>
    </location>
</feature>
<organism evidence="14 15">
    <name type="scientific">Mugilogobius chulae</name>
    <name type="common">yellowstripe goby</name>
    <dbReference type="NCBI Taxonomy" id="88201"/>
    <lineage>
        <taxon>Eukaryota</taxon>
        <taxon>Metazoa</taxon>
        <taxon>Chordata</taxon>
        <taxon>Craniata</taxon>
        <taxon>Vertebrata</taxon>
        <taxon>Euteleostomi</taxon>
        <taxon>Actinopterygii</taxon>
        <taxon>Neopterygii</taxon>
        <taxon>Teleostei</taxon>
        <taxon>Neoteleostei</taxon>
        <taxon>Acanthomorphata</taxon>
        <taxon>Gobiaria</taxon>
        <taxon>Gobiiformes</taxon>
        <taxon>Gobioidei</taxon>
        <taxon>Gobiidae</taxon>
        <taxon>Gobionellinae</taxon>
        <taxon>Mugilogobius</taxon>
    </lineage>
</organism>
<feature type="compositionally biased region" description="Polar residues" evidence="11">
    <location>
        <begin position="255"/>
        <end position="265"/>
    </location>
</feature>
<dbReference type="Proteomes" id="UP001460270">
    <property type="component" value="Unassembled WGS sequence"/>
</dbReference>
<proteinExistence type="predicted"/>
<dbReference type="InterPro" id="IPR051713">
    <property type="entry name" value="T-cell_Activation_Regulation"/>
</dbReference>
<evidence type="ECO:0000256" key="12">
    <source>
        <dbReference type="SAM" id="SignalP"/>
    </source>
</evidence>
<dbReference type="SMART" id="SM00408">
    <property type="entry name" value="IGc2"/>
    <property type="match status" value="2"/>
</dbReference>
<dbReference type="SMART" id="SM00406">
    <property type="entry name" value="IGv"/>
    <property type="match status" value="2"/>
</dbReference>
<keyword evidence="15" id="KW-1185">Reference proteome</keyword>
<evidence type="ECO:0000256" key="7">
    <source>
        <dbReference type="ARBA" id="ARBA00023157"/>
    </source>
</evidence>
<dbReference type="GO" id="GO:0031295">
    <property type="term" value="P:T cell costimulation"/>
    <property type="evidence" value="ECO:0007669"/>
    <property type="project" value="TreeGrafter"/>
</dbReference>
<keyword evidence="6" id="KW-0472">Membrane</keyword>
<keyword evidence="10" id="KW-0393">Immunoglobulin domain</keyword>
<keyword evidence="2" id="KW-1003">Cell membrane</keyword>
<dbReference type="FunFam" id="2.60.40.10:FF:000142">
    <property type="entry name" value="V-set domain-containing T-cell activation inhibitor 1"/>
    <property type="match status" value="2"/>
</dbReference>
<dbReference type="InterPro" id="IPR013106">
    <property type="entry name" value="Ig_V-set"/>
</dbReference>
<evidence type="ECO:0000256" key="3">
    <source>
        <dbReference type="ARBA" id="ARBA00022692"/>
    </source>
</evidence>
<feature type="signal peptide" evidence="12">
    <location>
        <begin position="1"/>
        <end position="21"/>
    </location>
</feature>
<evidence type="ECO:0000259" key="13">
    <source>
        <dbReference type="PROSITE" id="PS50835"/>
    </source>
</evidence>
<dbReference type="InterPro" id="IPR007110">
    <property type="entry name" value="Ig-like_dom"/>
</dbReference>
<evidence type="ECO:0000256" key="6">
    <source>
        <dbReference type="ARBA" id="ARBA00023136"/>
    </source>
</evidence>
<dbReference type="GO" id="GO:0042130">
    <property type="term" value="P:negative regulation of T cell proliferation"/>
    <property type="evidence" value="ECO:0007669"/>
    <property type="project" value="TreeGrafter"/>
</dbReference>
<evidence type="ECO:0000313" key="15">
    <source>
        <dbReference type="Proteomes" id="UP001460270"/>
    </source>
</evidence>
<dbReference type="InterPro" id="IPR003598">
    <property type="entry name" value="Ig_sub2"/>
</dbReference>
<dbReference type="InterPro" id="IPR003599">
    <property type="entry name" value="Ig_sub"/>
</dbReference>
<dbReference type="InterPro" id="IPR013783">
    <property type="entry name" value="Ig-like_fold"/>
</dbReference>
<evidence type="ECO:0000256" key="11">
    <source>
        <dbReference type="SAM" id="MobiDB-lite"/>
    </source>
</evidence>
<evidence type="ECO:0000256" key="10">
    <source>
        <dbReference type="ARBA" id="ARBA00023319"/>
    </source>
</evidence>
<evidence type="ECO:0000313" key="14">
    <source>
        <dbReference type="EMBL" id="KAK7881220.1"/>
    </source>
</evidence>